<protein>
    <recommendedName>
        <fullName evidence="3">F-box domain-containing protein</fullName>
    </recommendedName>
</protein>
<evidence type="ECO:0000313" key="1">
    <source>
        <dbReference type="EMBL" id="KAF9463324.1"/>
    </source>
</evidence>
<dbReference type="Proteomes" id="UP000807353">
    <property type="component" value="Unassembled WGS sequence"/>
</dbReference>
<dbReference type="OrthoDB" id="2984528at2759"/>
<dbReference type="InterPro" id="IPR036047">
    <property type="entry name" value="F-box-like_dom_sf"/>
</dbReference>
<dbReference type="InterPro" id="IPR032675">
    <property type="entry name" value="LRR_dom_sf"/>
</dbReference>
<sequence>MKVDGLVAFEPIIGSQGVQILPLELWSHIFHHVPWHSRQPITLVCQTFRWLAQPLLFENLEIKIVKDNQTSLTERLKFISLPHIAPAVIVCRMYTPTLMLRVEPKYREIGLNVLPRFSNLVSLRLDGFVITNSLLNTIAAFQHLSELELLQSTHGVNDSSPPKHPLPLRYLKSGGLPVKNDTLDTTSATLVHPMYTHTLVLGLRPYKILRKLLDTGSVFALRSLTVRPGIASSPEFTGILNACPIIEELRFPVERPTASYNFSPTIYPFFEPSKTVLSRLQVFQGPWYMVEAFTEERPVGHLVVWGFDEEERGTVQMLAAQEARHPIESLELYTQTLTSTLASTLATMHTIRALSLVIETPQAWKDVYSTIERMNISSTLEYFACYASGLPSSSGQTLRPLFPKERFPRLRYLCDHDYKSYNPATGKTVDEDFIENWQRNTLGLYRPLIDYYI</sequence>
<keyword evidence="2" id="KW-1185">Reference proteome</keyword>
<organism evidence="1 2">
    <name type="scientific">Collybia nuda</name>
    <dbReference type="NCBI Taxonomy" id="64659"/>
    <lineage>
        <taxon>Eukaryota</taxon>
        <taxon>Fungi</taxon>
        <taxon>Dikarya</taxon>
        <taxon>Basidiomycota</taxon>
        <taxon>Agaricomycotina</taxon>
        <taxon>Agaricomycetes</taxon>
        <taxon>Agaricomycetidae</taxon>
        <taxon>Agaricales</taxon>
        <taxon>Tricholomatineae</taxon>
        <taxon>Clitocybaceae</taxon>
        <taxon>Collybia</taxon>
    </lineage>
</organism>
<gene>
    <name evidence="1" type="ORF">BDZ94DRAFT_1259086</name>
</gene>
<dbReference type="CDD" id="cd09917">
    <property type="entry name" value="F-box_SF"/>
    <property type="match status" value="1"/>
</dbReference>
<reference evidence="1" key="1">
    <citation type="submission" date="2020-11" db="EMBL/GenBank/DDBJ databases">
        <authorList>
            <consortium name="DOE Joint Genome Institute"/>
            <person name="Ahrendt S."/>
            <person name="Riley R."/>
            <person name="Andreopoulos W."/>
            <person name="Labutti K."/>
            <person name="Pangilinan J."/>
            <person name="Ruiz-Duenas F.J."/>
            <person name="Barrasa J.M."/>
            <person name="Sanchez-Garcia M."/>
            <person name="Camarero S."/>
            <person name="Miyauchi S."/>
            <person name="Serrano A."/>
            <person name="Linde D."/>
            <person name="Babiker R."/>
            <person name="Drula E."/>
            <person name="Ayuso-Fernandez I."/>
            <person name="Pacheco R."/>
            <person name="Padilla G."/>
            <person name="Ferreira P."/>
            <person name="Barriuso J."/>
            <person name="Kellner H."/>
            <person name="Castanera R."/>
            <person name="Alfaro M."/>
            <person name="Ramirez L."/>
            <person name="Pisabarro A.G."/>
            <person name="Kuo A."/>
            <person name="Tritt A."/>
            <person name="Lipzen A."/>
            <person name="He G."/>
            <person name="Yan M."/>
            <person name="Ng V."/>
            <person name="Cullen D."/>
            <person name="Martin F."/>
            <person name="Rosso M.-N."/>
            <person name="Henrissat B."/>
            <person name="Hibbett D."/>
            <person name="Martinez A.T."/>
            <person name="Grigoriev I.V."/>
        </authorList>
    </citation>
    <scope>NUCLEOTIDE SEQUENCE</scope>
    <source>
        <strain evidence="1">CBS 247.69</strain>
    </source>
</reference>
<accession>A0A9P5Y613</accession>
<evidence type="ECO:0008006" key="3">
    <source>
        <dbReference type="Google" id="ProtNLM"/>
    </source>
</evidence>
<comment type="caution">
    <text evidence="1">The sequence shown here is derived from an EMBL/GenBank/DDBJ whole genome shotgun (WGS) entry which is preliminary data.</text>
</comment>
<proteinExistence type="predicted"/>
<dbReference type="Gene3D" id="3.80.10.10">
    <property type="entry name" value="Ribonuclease Inhibitor"/>
    <property type="match status" value="1"/>
</dbReference>
<evidence type="ECO:0000313" key="2">
    <source>
        <dbReference type="Proteomes" id="UP000807353"/>
    </source>
</evidence>
<dbReference type="SUPFAM" id="SSF81383">
    <property type="entry name" value="F-box domain"/>
    <property type="match status" value="1"/>
</dbReference>
<dbReference type="AlphaFoldDB" id="A0A9P5Y613"/>
<dbReference type="EMBL" id="MU150263">
    <property type="protein sequence ID" value="KAF9463324.1"/>
    <property type="molecule type" value="Genomic_DNA"/>
</dbReference>
<name>A0A9P5Y613_9AGAR</name>